<dbReference type="AlphaFoldDB" id="A0A1J4TAZ5"/>
<feature type="domain" description="NIF system FeS cluster assembly NifU N-terminal" evidence="1">
    <location>
        <begin position="5"/>
        <end position="124"/>
    </location>
</feature>
<gene>
    <name evidence="2" type="ORF">AUJ35_00050</name>
</gene>
<dbReference type="PANTHER" id="PTHR10093">
    <property type="entry name" value="IRON-SULFUR CLUSTER ASSEMBLY ENZYME NIFU HOMOLOG"/>
    <property type="match status" value="1"/>
</dbReference>
<dbReference type="SUPFAM" id="SSF82649">
    <property type="entry name" value="SufE/NifU"/>
    <property type="match status" value="1"/>
</dbReference>
<dbReference type="Proteomes" id="UP000182860">
    <property type="component" value="Unassembled WGS sequence"/>
</dbReference>
<proteinExistence type="predicted"/>
<evidence type="ECO:0000313" key="3">
    <source>
        <dbReference type="Proteomes" id="UP000182860"/>
    </source>
</evidence>
<accession>A0A1J4TAZ5</accession>
<name>A0A1J4TAZ5_9BACT</name>
<evidence type="ECO:0000313" key="2">
    <source>
        <dbReference type="EMBL" id="OIO08521.1"/>
    </source>
</evidence>
<reference evidence="2 3" key="1">
    <citation type="journal article" date="2016" name="Environ. Microbiol.">
        <title>Genomic resolution of a cold subsurface aquifer community provides metabolic insights for novel microbes adapted to high CO concentrations.</title>
        <authorList>
            <person name="Probst A.J."/>
            <person name="Castelle C.J."/>
            <person name="Singh A."/>
            <person name="Brown C.T."/>
            <person name="Anantharaman K."/>
            <person name="Sharon I."/>
            <person name="Hug L.A."/>
            <person name="Burstein D."/>
            <person name="Emerson J.B."/>
            <person name="Thomas B.C."/>
            <person name="Banfield J.F."/>
        </authorList>
    </citation>
    <scope>NUCLEOTIDE SEQUENCE [LARGE SCALE GENOMIC DNA]</scope>
    <source>
        <strain evidence="2">CG1_02_41_21</strain>
    </source>
</reference>
<comment type="caution">
    <text evidence="2">The sequence shown here is derived from an EMBL/GenBank/DDBJ whole genome shotgun (WGS) entry which is preliminary data.</text>
</comment>
<evidence type="ECO:0000259" key="1">
    <source>
        <dbReference type="Pfam" id="PF01592"/>
    </source>
</evidence>
<dbReference type="InterPro" id="IPR002871">
    <property type="entry name" value="NIF_FeS_clus_asmbl_NifU_N"/>
</dbReference>
<sequence length="138" mass="15005">MSLNYTKKTISHFLHPQNLGSVKNADACVSIGNMVCGDQLSFSIKVKDGIIKDIKFLSFGCASNIATASVLTERAKGITLAKAKSLKWEKIVEDLGGLPNQKIHCSILAVEGLKKVIAEYEAKHPVPLVKLVKKKSKK</sequence>
<dbReference type="EMBL" id="MNUV01000002">
    <property type="protein sequence ID" value="OIO08521.1"/>
    <property type="molecule type" value="Genomic_DNA"/>
</dbReference>
<dbReference type="Pfam" id="PF01592">
    <property type="entry name" value="NifU_N"/>
    <property type="match status" value="1"/>
</dbReference>
<dbReference type="GO" id="GO:0051536">
    <property type="term" value="F:iron-sulfur cluster binding"/>
    <property type="evidence" value="ECO:0007669"/>
    <property type="project" value="InterPro"/>
</dbReference>
<dbReference type="Gene3D" id="3.90.1010.10">
    <property type="match status" value="1"/>
</dbReference>
<organism evidence="2 3">
    <name type="scientific">Candidatus Falkowbacteria bacterium CG1_02_41_21</name>
    <dbReference type="NCBI Taxonomy" id="1805147"/>
    <lineage>
        <taxon>Bacteria</taxon>
        <taxon>Candidatus Falkowiibacteriota</taxon>
    </lineage>
</organism>
<dbReference type="CDD" id="cd06664">
    <property type="entry name" value="IscU_like"/>
    <property type="match status" value="1"/>
</dbReference>
<dbReference type="GO" id="GO:0016226">
    <property type="term" value="P:iron-sulfur cluster assembly"/>
    <property type="evidence" value="ECO:0007669"/>
    <property type="project" value="InterPro"/>
</dbReference>
<protein>
    <recommendedName>
        <fullName evidence="1">NIF system FeS cluster assembly NifU N-terminal domain-containing protein</fullName>
    </recommendedName>
</protein>
<dbReference type="GO" id="GO:0005506">
    <property type="term" value="F:iron ion binding"/>
    <property type="evidence" value="ECO:0007669"/>
    <property type="project" value="InterPro"/>
</dbReference>